<sequence length="157" mass="17236">MTESAPNSKPSAIARRKASRLMAVQAVYQMSVNRKAAPLVVDEYLHLRSGMDVDGETMVEPDKRLFQSIVLGVAERHEDLEAIVDANRPRREGQSTAEEPLLKATLLCGAYELLAHQDVDFPILISGYVDVAKAFFTGNEPALVNGVLDSVRKVTRA</sequence>
<dbReference type="AlphaFoldDB" id="A0A2W4ZXE3"/>
<dbReference type="GO" id="GO:0003723">
    <property type="term" value="F:RNA binding"/>
    <property type="evidence" value="ECO:0007669"/>
    <property type="project" value="UniProtKB-KW"/>
</dbReference>
<accession>A0A2W4ZXE3</accession>
<evidence type="ECO:0000256" key="1">
    <source>
        <dbReference type="ARBA" id="ARBA00022884"/>
    </source>
</evidence>
<reference evidence="3 4" key="1">
    <citation type="submission" date="2017-08" db="EMBL/GenBank/DDBJ databases">
        <title>Infants hospitalized years apart are colonized by the same room-sourced microbial strains.</title>
        <authorList>
            <person name="Brooks B."/>
            <person name="Olm M.R."/>
            <person name="Firek B.A."/>
            <person name="Baker R."/>
            <person name="Thomas B.C."/>
            <person name="Morowitz M.J."/>
            <person name="Banfield J.F."/>
        </authorList>
    </citation>
    <scope>NUCLEOTIDE SEQUENCE [LARGE SCALE GENOMIC DNA]</scope>
    <source>
        <strain evidence="3">S2_018_000_R2_104</strain>
    </source>
</reference>
<dbReference type="Pfam" id="PF01029">
    <property type="entry name" value="NusB"/>
    <property type="match status" value="1"/>
</dbReference>
<protein>
    <submittedName>
        <fullName evidence="3">Transcription antitermination protein NusB</fullName>
    </submittedName>
</protein>
<dbReference type="Proteomes" id="UP000249557">
    <property type="component" value="Unassembled WGS sequence"/>
</dbReference>
<keyword evidence="1" id="KW-0694">RNA-binding</keyword>
<dbReference type="InterPro" id="IPR035926">
    <property type="entry name" value="NusB-like_sf"/>
</dbReference>
<gene>
    <name evidence="3" type="ORF">DI626_05065</name>
</gene>
<evidence type="ECO:0000313" key="3">
    <source>
        <dbReference type="EMBL" id="PZO86983.1"/>
    </source>
</evidence>
<feature type="domain" description="NusB/RsmB/TIM44" evidence="2">
    <location>
        <begin position="18"/>
        <end position="152"/>
    </location>
</feature>
<proteinExistence type="predicted"/>
<evidence type="ECO:0000259" key="2">
    <source>
        <dbReference type="Pfam" id="PF01029"/>
    </source>
</evidence>
<name>A0A2W4ZXE3_9BACT</name>
<evidence type="ECO:0000313" key="4">
    <source>
        <dbReference type="Proteomes" id="UP000249557"/>
    </source>
</evidence>
<dbReference type="SUPFAM" id="SSF48013">
    <property type="entry name" value="NusB-like"/>
    <property type="match status" value="1"/>
</dbReference>
<comment type="caution">
    <text evidence="3">The sequence shown here is derived from an EMBL/GenBank/DDBJ whole genome shotgun (WGS) entry which is preliminary data.</text>
</comment>
<dbReference type="EMBL" id="QFNK01000080">
    <property type="protein sequence ID" value="PZO86983.1"/>
    <property type="molecule type" value="Genomic_DNA"/>
</dbReference>
<organism evidence="3 4">
    <name type="scientific">Micavibrio aeruginosavorus</name>
    <dbReference type="NCBI Taxonomy" id="349221"/>
    <lineage>
        <taxon>Bacteria</taxon>
        <taxon>Pseudomonadati</taxon>
        <taxon>Bdellovibrionota</taxon>
        <taxon>Bdellovibrionia</taxon>
        <taxon>Bdellovibrionales</taxon>
        <taxon>Pseudobdellovibrionaceae</taxon>
        <taxon>Micavibrio</taxon>
    </lineage>
</organism>
<dbReference type="InterPro" id="IPR006027">
    <property type="entry name" value="NusB_RsmB_TIM44"/>
</dbReference>
<dbReference type="GO" id="GO:0006355">
    <property type="term" value="P:regulation of DNA-templated transcription"/>
    <property type="evidence" value="ECO:0007669"/>
    <property type="project" value="InterPro"/>
</dbReference>
<dbReference type="Gene3D" id="1.10.940.10">
    <property type="entry name" value="NusB-like"/>
    <property type="match status" value="1"/>
</dbReference>